<protein>
    <recommendedName>
        <fullName evidence="2">PiggyBac transposable element-derived protein domain-containing protein</fullName>
    </recommendedName>
</protein>
<feature type="compositionally biased region" description="Polar residues" evidence="1">
    <location>
        <begin position="74"/>
        <end position="92"/>
    </location>
</feature>
<feature type="region of interest" description="Disordered" evidence="1">
    <location>
        <begin position="54"/>
        <end position="109"/>
    </location>
</feature>
<accession>A0ABR3HP48</accession>
<comment type="caution">
    <text evidence="3">The sequence shown here is derived from an EMBL/GenBank/DDBJ whole genome shotgun (WGS) entry which is preliminary data.</text>
</comment>
<evidence type="ECO:0000256" key="1">
    <source>
        <dbReference type="SAM" id="MobiDB-lite"/>
    </source>
</evidence>
<gene>
    <name evidence="3" type="ORF">ABMA27_004581</name>
</gene>
<dbReference type="EMBL" id="JBEUOH010000016">
    <property type="protein sequence ID" value="KAL0872174.1"/>
    <property type="molecule type" value="Genomic_DNA"/>
</dbReference>
<feature type="compositionally biased region" description="Basic and acidic residues" evidence="1">
    <location>
        <begin position="1"/>
        <end position="10"/>
    </location>
</feature>
<proteinExistence type="predicted"/>
<name>A0ABR3HP48_LOXSC</name>
<dbReference type="Pfam" id="PF13843">
    <property type="entry name" value="DDE_Tnp_1_7"/>
    <property type="match status" value="1"/>
</dbReference>
<evidence type="ECO:0000313" key="4">
    <source>
        <dbReference type="Proteomes" id="UP001549920"/>
    </source>
</evidence>
<evidence type="ECO:0000313" key="3">
    <source>
        <dbReference type="EMBL" id="KAL0872174.1"/>
    </source>
</evidence>
<dbReference type="Proteomes" id="UP001549920">
    <property type="component" value="Unassembled WGS sequence"/>
</dbReference>
<feature type="domain" description="PiggyBac transposable element-derived protein" evidence="2">
    <location>
        <begin position="161"/>
        <end position="533"/>
    </location>
</feature>
<reference evidence="3 4" key="1">
    <citation type="submission" date="2024-06" db="EMBL/GenBank/DDBJ databases">
        <title>A chromosome-level genome assembly of beet webworm, Loxostege sticticalis.</title>
        <authorList>
            <person name="Zhang Y."/>
        </authorList>
    </citation>
    <scope>NUCLEOTIDE SEQUENCE [LARGE SCALE GENOMIC DNA]</scope>
    <source>
        <strain evidence="3">AQ026</strain>
        <tissue evidence="3">Whole body</tissue>
    </source>
</reference>
<feature type="region of interest" description="Disordered" evidence="1">
    <location>
        <begin position="1"/>
        <end position="35"/>
    </location>
</feature>
<dbReference type="InterPro" id="IPR029526">
    <property type="entry name" value="PGBD"/>
</dbReference>
<organism evidence="3 4">
    <name type="scientific">Loxostege sticticalis</name>
    <name type="common">Beet webworm moth</name>
    <dbReference type="NCBI Taxonomy" id="481309"/>
    <lineage>
        <taxon>Eukaryota</taxon>
        <taxon>Metazoa</taxon>
        <taxon>Ecdysozoa</taxon>
        <taxon>Arthropoda</taxon>
        <taxon>Hexapoda</taxon>
        <taxon>Insecta</taxon>
        <taxon>Pterygota</taxon>
        <taxon>Neoptera</taxon>
        <taxon>Endopterygota</taxon>
        <taxon>Lepidoptera</taxon>
        <taxon>Glossata</taxon>
        <taxon>Ditrysia</taxon>
        <taxon>Pyraloidea</taxon>
        <taxon>Crambidae</taxon>
        <taxon>Pyraustinae</taxon>
        <taxon>Loxostege</taxon>
    </lineage>
</organism>
<sequence length="652" mass="74738">MSSKRLRDENIESFLAIPSGSEDGEDFSEAGSDEDMEKIRSAVSFFSESLSDVEPLLSPQRHHSLSPANVPLASEQQSSNPQPSTSGETSPKCSGAKRQIRITRRSSTSVNTAFANKTKNSAHVIKRKKRKFIWKKKPFQSTNPQFTGNSNLQPPITEFETPLQYFSWFFDDELLGHIVEEMQKFSIQKNSSKPFKITVVELKKFLGVCLIMSLAPLPNIRMYWAPELGIPLIMETMPLNHFKKICQFLHFNDNTTQPTSGTPGYRAFSGKTSPVLETLKKKCQSISKREALSVDEQMCATKAANFLRQYLPNKPHKWGYKLLVLCDDRGFAYDFEIYSGMENDPELRHPDEPDLGASSNIVVRLARSVPNNQQYKLFFDNYYTSPELISYLAKHGIQSLGTVNKGRLGKDIHIPSLSDLKKNKVERGFSEEWVANVDGTDIVTVMWYDNKPVVLSSSFVGQEPIQSVKRYCKKTKKYIQVDCPQIIKTYNQHMGGVDLLDSFLGKYKIKIRTRKWYLRLFYHLLDVIVINSWLLYRRVGEQQQTPTPMTLKDFKFDIGKSLCMCGPSINKKRGRPSSLSDQIEIKKKKPNTAILPPREVRRDGFEHFPIWGQKRQRCKYPGCKGKTFIFCEKCRVELCLNKDNNCFKSFHQ</sequence>
<keyword evidence="4" id="KW-1185">Reference proteome</keyword>
<feature type="compositionally biased region" description="Acidic residues" evidence="1">
    <location>
        <begin position="22"/>
        <end position="35"/>
    </location>
</feature>
<evidence type="ECO:0000259" key="2">
    <source>
        <dbReference type="Pfam" id="PF13843"/>
    </source>
</evidence>
<dbReference type="PANTHER" id="PTHR47272:SF1">
    <property type="entry name" value="PIGGYBAC TRANSPOSABLE ELEMENT-DERIVED PROTEIN 3-LIKE"/>
    <property type="match status" value="1"/>
</dbReference>
<dbReference type="PANTHER" id="PTHR47272">
    <property type="entry name" value="DDE_TNP_1_7 DOMAIN-CONTAINING PROTEIN"/>
    <property type="match status" value="1"/>
</dbReference>